<dbReference type="RefSeq" id="WP_188791985.1">
    <property type="nucleotide sequence ID" value="NZ_BMJV01000011.1"/>
</dbReference>
<reference evidence="2" key="1">
    <citation type="journal article" date="2014" name="Int. J. Syst. Evol. Microbiol.">
        <title>Complete genome sequence of Corynebacterium casei LMG S-19264T (=DSM 44701T), isolated from a smear-ripened cheese.</title>
        <authorList>
            <consortium name="US DOE Joint Genome Institute (JGI-PGF)"/>
            <person name="Walter F."/>
            <person name="Albersmeier A."/>
            <person name="Kalinowski J."/>
            <person name="Ruckert C."/>
        </authorList>
    </citation>
    <scope>NUCLEOTIDE SEQUENCE</scope>
    <source>
        <strain evidence="2">CGMCC 1.15762</strain>
    </source>
</reference>
<dbReference type="SUPFAM" id="SSF53822">
    <property type="entry name" value="Periplasmic binding protein-like I"/>
    <property type="match status" value="1"/>
</dbReference>
<dbReference type="Gene3D" id="3.40.50.2300">
    <property type="match status" value="2"/>
</dbReference>
<name>A0A8J2ZNV7_9RHOB</name>
<dbReference type="InterPro" id="IPR028082">
    <property type="entry name" value="Peripla_BP_I"/>
</dbReference>
<protein>
    <submittedName>
        <fullName evidence="2">Uncharacterized protein</fullName>
    </submittedName>
</protein>
<gene>
    <name evidence="2" type="ORF">GCM10011415_39150</name>
</gene>
<proteinExistence type="predicted"/>
<dbReference type="Proteomes" id="UP000617145">
    <property type="component" value="Unassembled WGS sequence"/>
</dbReference>
<sequence length="175" mass="18658">MTATAPDVAAVVPTDMQVLVQPMRELAERATRFITVNQIVVGSNFDETEVLTDNKGGGSTVANVMAEFFGRGDEMLVVIQPPSSLARPPTAGFETYDGIDYLGGQDQSDDPKKAAEIVPSTVSARPHPVMAASPQDLLRTVRRSGLLPVIHKCTQSARRNRTSHPSPGSVTCGGR</sequence>
<dbReference type="EMBL" id="BMJV01000011">
    <property type="protein sequence ID" value="GGG85155.1"/>
    <property type="molecule type" value="Genomic_DNA"/>
</dbReference>
<feature type="region of interest" description="Disordered" evidence="1">
    <location>
        <begin position="155"/>
        <end position="175"/>
    </location>
</feature>
<organism evidence="2 3">
    <name type="scientific">Salipiger pallidus</name>
    <dbReference type="NCBI Taxonomy" id="1775170"/>
    <lineage>
        <taxon>Bacteria</taxon>
        <taxon>Pseudomonadati</taxon>
        <taxon>Pseudomonadota</taxon>
        <taxon>Alphaproteobacteria</taxon>
        <taxon>Rhodobacterales</taxon>
        <taxon>Roseobacteraceae</taxon>
        <taxon>Salipiger</taxon>
    </lineage>
</organism>
<accession>A0A8J2ZNV7</accession>
<evidence type="ECO:0000313" key="2">
    <source>
        <dbReference type="EMBL" id="GGG85155.1"/>
    </source>
</evidence>
<feature type="compositionally biased region" description="Polar residues" evidence="1">
    <location>
        <begin position="155"/>
        <end position="169"/>
    </location>
</feature>
<evidence type="ECO:0000313" key="3">
    <source>
        <dbReference type="Proteomes" id="UP000617145"/>
    </source>
</evidence>
<comment type="caution">
    <text evidence="2">The sequence shown here is derived from an EMBL/GenBank/DDBJ whole genome shotgun (WGS) entry which is preliminary data.</text>
</comment>
<keyword evidence="3" id="KW-1185">Reference proteome</keyword>
<reference evidence="2" key="2">
    <citation type="submission" date="2020-09" db="EMBL/GenBank/DDBJ databases">
        <authorList>
            <person name="Sun Q."/>
            <person name="Zhou Y."/>
        </authorList>
    </citation>
    <scope>NUCLEOTIDE SEQUENCE</scope>
    <source>
        <strain evidence="2">CGMCC 1.15762</strain>
    </source>
</reference>
<dbReference type="AlphaFoldDB" id="A0A8J2ZNV7"/>
<evidence type="ECO:0000256" key="1">
    <source>
        <dbReference type="SAM" id="MobiDB-lite"/>
    </source>
</evidence>